<dbReference type="InterPro" id="IPR020904">
    <property type="entry name" value="Sc_DH/Rdtase_CS"/>
</dbReference>
<dbReference type="PRINTS" id="PR00080">
    <property type="entry name" value="SDRFAMILY"/>
</dbReference>
<name>A0ABM1TB45_LIMPO</name>
<dbReference type="Pfam" id="PF00106">
    <property type="entry name" value="adh_short"/>
    <property type="match status" value="1"/>
</dbReference>
<evidence type="ECO:0000256" key="11">
    <source>
        <dbReference type="ARBA" id="ARBA00048008"/>
    </source>
</evidence>
<dbReference type="SUPFAM" id="SSF51735">
    <property type="entry name" value="NAD(P)-binding Rossmann-fold domains"/>
    <property type="match status" value="1"/>
</dbReference>
<comment type="catalytic activity">
    <reaction evidence="13">
        <text>(11R)-hydroxy-(5Z,8Z,12E,14Z)-eicosatetraenoate + NAD(+) = 11-oxo-(5Z,8Z,12E,14Z)-eicosatetraenoate + NADH + H(+)</text>
        <dbReference type="Rhea" id="RHEA:48640"/>
        <dbReference type="ChEBI" id="CHEBI:15378"/>
        <dbReference type="ChEBI" id="CHEBI:57540"/>
        <dbReference type="ChEBI" id="CHEBI:57945"/>
        <dbReference type="ChEBI" id="CHEBI:78836"/>
        <dbReference type="ChEBI" id="CHEBI:90697"/>
    </reaction>
    <physiologicalReaction direction="left-to-right" evidence="13">
        <dbReference type="Rhea" id="RHEA:48641"/>
    </physiologicalReaction>
</comment>
<dbReference type="GeneID" id="106468996"/>
<evidence type="ECO:0000256" key="16">
    <source>
        <dbReference type="ARBA" id="ARBA00048535"/>
    </source>
</evidence>
<evidence type="ECO:0000256" key="4">
    <source>
        <dbReference type="ARBA" id="ARBA00039060"/>
    </source>
</evidence>
<dbReference type="EC" id="1.1.1.141" evidence="3"/>
<dbReference type="Gene3D" id="3.40.50.720">
    <property type="entry name" value="NAD(P)-binding Rossmann-like Domain"/>
    <property type="match status" value="1"/>
</dbReference>
<dbReference type="EC" id="1.1.1.232" evidence="4"/>
<evidence type="ECO:0000256" key="10">
    <source>
        <dbReference type="ARBA" id="ARBA00047672"/>
    </source>
</evidence>
<keyword evidence="23" id="KW-1185">Reference proteome</keyword>
<organism evidence="23 24">
    <name type="scientific">Limulus polyphemus</name>
    <name type="common">Atlantic horseshoe crab</name>
    <dbReference type="NCBI Taxonomy" id="6850"/>
    <lineage>
        <taxon>Eukaryota</taxon>
        <taxon>Metazoa</taxon>
        <taxon>Ecdysozoa</taxon>
        <taxon>Arthropoda</taxon>
        <taxon>Chelicerata</taxon>
        <taxon>Merostomata</taxon>
        <taxon>Xiphosura</taxon>
        <taxon>Limulidae</taxon>
        <taxon>Limulus</taxon>
    </lineage>
</organism>
<comment type="catalytic activity">
    <reaction evidence="9">
        <text>prostaglandin E1 + NAD(+) = 15-oxoprostaglandin E1 + NADH + H(+)</text>
        <dbReference type="Rhea" id="RHEA:16477"/>
        <dbReference type="ChEBI" id="CHEBI:15378"/>
        <dbReference type="ChEBI" id="CHEBI:57397"/>
        <dbReference type="ChEBI" id="CHEBI:57401"/>
        <dbReference type="ChEBI" id="CHEBI:57540"/>
        <dbReference type="ChEBI" id="CHEBI:57945"/>
    </reaction>
    <physiologicalReaction direction="left-to-right" evidence="9">
        <dbReference type="Rhea" id="RHEA:16478"/>
    </physiologicalReaction>
</comment>
<evidence type="ECO:0000256" key="6">
    <source>
        <dbReference type="ARBA" id="ARBA00041812"/>
    </source>
</evidence>
<evidence type="ECO:0000256" key="22">
    <source>
        <dbReference type="RuleBase" id="RU000363"/>
    </source>
</evidence>
<evidence type="ECO:0000256" key="19">
    <source>
        <dbReference type="ARBA" id="ARBA00048921"/>
    </source>
</evidence>
<evidence type="ECO:0000256" key="2">
    <source>
        <dbReference type="ARBA" id="ARBA00023002"/>
    </source>
</evidence>
<comment type="catalytic activity">
    <reaction evidence="15">
        <text>resolvin D2 + NAD(+) = 7-oxoresolvin D2 + NADH + H(+)</text>
        <dbReference type="Rhea" id="RHEA:53584"/>
        <dbReference type="ChEBI" id="CHEBI:15378"/>
        <dbReference type="ChEBI" id="CHEBI:57540"/>
        <dbReference type="ChEBI" id="CHEBI:57945"/>
        <dbReference type="ChEBI" id="CHEBI:133367"/>
        <dbReference type="ChEBI" id="CHEBI:137497"/>
    </reaction>
    <physiologicalReaction direction="left-to-right" evidence="15">
        <dbReference type="Rhea" id="RHEA:53585"/>
    </physiologicalReaction>
</comment>
<evidence type="ECO:0000256" key="3">
    <source>
        <dbReference type="ARBA" id="ARBA00038968"/>
    </source>
</evidence>
<evidence type="ECO:0000256" key="14">
    <source>
        <dbReference type="ARBA" id="ARBA00048170"/>
    </source>
</evidence>
<comment type="catalytic activity">
    <reaction evidence="16">
        <text>lipoxin A4 + NAD(+) = 15-oxo-(5S,6R)-dihydroxy-(7E,9E,11Z,13E)-eicosatetraenoate + NADH + H(+)</text>
        <dbReference type="Rhea" id="RHEA:41572"/>
        <dbReference type="ChEBI" id="CHEBI:15378"/>
        <dbReference type="ChEBI" id="CHEBI:57540"/>
        <dbReference type="ChEBI" id="CHEBI:57945"/>
        <dbReference type="ChEBI" id="CHEBI:67026"/>
        <dbReference type="ChEBI" id="CHEBI:78311"/>
    </reaction>
    <physiologicalReaction direction="left-to-right" evidence="16">
        <dbReference type="Rhea" id="RHEA:41573"/>
    </physiologicalReaction>
</comment>
<comment type="catalytic activity">
    <reaction evidence="17">
        <text>prostaglandin A1 + NAD(+) = 15-oxo-prostaglandin A1 + NADH + H(+)</text>
        <dbReference type="Rhea" id="RHEA:41263"/>
        <dbReference type="ChEBI" id="CHEBI:15378"/>
        <dbReference type="ChEBI" id="CHEBI:57398"/>
        <dbReference type="ChEBI" id="CHEBI:57540"/>
        <dbReference type="ChEBI" id="CHEBI:57945"/>
        <dbReference type="ChEBI" id="CHEBI:85072"/>
    </reaction>
    <physiologicalReaction direction="left-to-right" evidence="17">
        <dbReference type="Rhea" id="RHEA:41264"/>
    </physiologicalReaction>
</comment>
<reference evidence="24" key="1">
    <citation type="submission" date="2025-08" db="UniProtKB">
        <authorList>
            <consortium name="RefSeq"/>
        </authorList>
    </citation>
    <scope>IDENTIFICATION</scope>
    <source>
        <tissue evidence="24">Muscle</tissue>
    </source>
</reference>
<keyword evidence="2" id="KW-0560">Oxidoreductase</keyword>
<evidence type="ECO:0000313" key="24">
    <source>
        <dbReference type="RefSeq" id="XP_022253101.1"/>
    </source>
</evidence>
<comment type="catalytic activity">
    <reaction evidence="14">
        <text>resolvin D1 + NAD(+) = 17-oxoresolvin D1 + NADH + H(+)</text>
        <dbReference type="Rhea" id="RHEA:50128"/>
        <dbReference type="ChEBI" id="CHEBI:15378"/>
        <dbReference type="ChEBI" id="CHEBI:57540"/>
        <dbReference type="ChEBI" id="CHEBI:57945"/>
        <dbReference type="ChEBI" id="CHEBI:132079"/>
        <dbReference type="ChEBI" id="CHEBI:132081"/>
    </reaction>
    <physiologicalReaction direction="left-to-right" evidence="14">
        <dbReference type="Rhea" id="RHEA:50129"/>
    </physiologicalReaction>
</comment>
<proteinExistence type="inferred from homology"/>
<dbReference type="PROSITE" id="PS00061">
    <property type="entry name" value="ADH_SHORT"/>
    <property type="match status" value="1"/>
</dbReference>
<comment type="catalytic activity">
    <reaction evidence="18">
        <text>prostaglandin E2 + NAD(+) = 15-oxoprostaglandin E2 + NADH + H(+)</text>
        <dbReference type="Rhea" id="RHEA:11876"/>
        <dbReference type="ChEBI" id="CHEBI:15378"/>
        <dbReference type="ChEBI" id="CHEBI:57400"/>
        <dbReference type="ChEBI" id="CHEBI:57540"/>
        <dbReference type="ChEBI" id="CHEBI:57945"/>
        <dbReference type="ChEBI" id="CHEBI:606564"/>
        <dbReference type="EC" id="1.1.1.141"/>
    </reaction>
    <physiologicalReaction direction="left-to-right" evidence="18">
        <dbReference type="Rhea" id="RHEA:11877"/>
    </physiologicalReaction>
</comment>
<evidence type="ECO:0000256" key="21">
    <source>
        <dbReference type="ARBA" id="ARBA00049188"/>
    </source>
</evidence>
<comment type="catalytic activity">
    <reaction evidence="20">
        <text>(15S)-hydroxy-(5Z,8Z,11Z,13E)-eicosatetraenoate + NAD(+) = 15-oxo-(5Z,8Z,11Z,13E)-eicosatetraenoate + NADH + H(+)</text>
        <dbReference type="Rhea" id="RHEA:23260"/>
        <dbReference type="ChEBI" id="CHEBI:15378"/>
        <dbReference type="ChEBI" id="CHEBI:57409"/>
        <dbReference type="ChEBI" id="CHEBI:57410"/>
        <dbReference type="ChEBI" id="CHEBI:57540"/>
        <dbReference type="ChEBI" id="CHEBI:57945"/>
        <dbReference type="EC" id="1.1.1.232"/>
    </reaction>
    <physiologicalReaction direction="left-to-right" evidence="20">
        <dbReference type="Rhea" id="RHEA:23261"/>
    </physiologicalReaction>
</comment>
<evidence type="ECO:0000313" key="23">
    <source>
        <dbReference type="Proteomes" id="UP000694941"/>
    </source>
</evidence>
<dbReference type="PANTHER" id="PTHR44229:SF4">
    <property type="entry name" value="15-HYDROXYPROSTAGLANDIN DEHYDROGENASE [NAD(+)]"/>
    <property type="match status" value="1"/>
</dbReference>
<dbReference type="RefSeq" id="XP_022253101.1">
    <property type="nucleotide sequence ID" value="XM_022397393.1"/>
</dbReference>
<evidence type="ECO:0000256" key="5">
    <source>
        <dbReference type="ARBA" id="ARBA00040276"/>
    </source>
</evidence>
<dbReference type="PANTHER" id="PTHR44229">
    <property type="entry name" value="15-HYDROXYPROSTAGLANDIN DEHYDROGENASE [NAD(+)]"/>
    <property type="match status" value="1"/>
</dbReference>
<sequence length="249" mass="26900">MELTNKVVLVTGGAQGLGKAICESFLERKNKVCIADVNNDKGLKTVENLNSRFGAGSAIYTSCDVSKESDFQDLFERTISIFGRVDILVNNAGIGGENNWRKVVEVDLMGVISGTKLAFKFMGTENGGVGGAVVNIASTAGLVPVPLGPIYCACKHGVVSYTRSVGTELHYTKSGVTVSAICPSFIDTEMTRQMENLSIFQQETKKFKESLQLMEPSYVAEAVIYLLETKKINGAVLKVTKEGGYQYVL</sequence>
<comment type="catalytic activity">
    <reaction evidence="19">
        <text>resolvin D2 + NAD(+) = 16-oxoresolvin D2 + NADH + H(+)</text>
        <dbReference type="Rhea" id="RHEA:53588"/>
        <dbReference type="ChEBI" id="CHEBI:15378"/>
        <dbReference type="ChEBI" id="CHEBI:57540"/>
        <dbReference type="ChEBI" id="CHEBI:57945"/>
        <dbReference type="ChEBI" id="CHEBI:133367"/>
        <dbReference type="ChEBI" id="CHEBI:137498"/>
    </reaction>
    <physiologicalReaction direction="left-to-right" evidence="19">
        <dbReference type="Rhea" id="RHEA:53589"/>
    </physiologicalReaction>
</comment>
<evidence type="ECO:0000256" key="7">
    <source>
        <dbReference type="ARBA" id="ARBA00042026"/>
    </source>
</evidence>
<evidence type="ECO:0000256" key="8">
    <source>
        <dbReference type="ARBA" id="ARBA00045705"/>
    </source>
</evidence>
<evidence type="ECO:0000256" key="9">
    <source>
        <dbReference type="ARBA" id="ARBA00047325"/>
    </source>
</evidence>
<comment type="catalytic activity">
    <reaction evidence="11">
        <text>14-hydroxy-(4Z,7Z,10Z,12E,16Z,19Z)-docosahexaenoate + NAD(+) = 14-oxo-(4Z,7Z,10Z,12E,16Z,19Z)-docosahexaenoate + NADH + H(+)</text>
        <dbReference type="Rhea" id="RHEA:48952"/>
        <dbReference type="ChEBI" id="CHEBI:15378"/>
        <dbReference type="ChEBI" id="CHEBI:57540"/>
        <dbReference type="ChEBI" id="CHEBI:57945"/>
        <dbReference type="ChEBI" id="CHEBI:90866"/>
        <dbReference type="ChEBI" id="CHEBI:90867"/>
    </reaction>
    <physiologicalReaction direction="left-to-right" evidence="11">
        <dbReference type="Rhea" id="RHEA:48953"/>
    </physiologicalReaction>
</comment>
<evidence type="ECO:0000256" key="20">
    <source>
        <dbReference type="ARBA" id="ARBA00049151"/>
    </source>
</evidence>
<evidence type="ECO:0000256" key="13">
    <source>
        <dbReference type="ARBA" id="ARBA00048144"/>
    </source>
</evidence>
<evidence type="ECO:0000256" key="12">
    <source>
        <dbReference type="ARBA" id="ARBA00048140"/>
    </source>
</evidence>
<evidence type="ECO:0000256" key="15">
    <source>
        <dbReference type="ARBA" id="ARBA00048393"/>
    </source>
</evidence>
<dbReference type="InterPro" id="IPR036291">
    <property type="entry name" value="NAD(P)-bd_dom_sf"/>
</dbReference>
<accession>A0ABM1TB45</accession>
<comment type="function">
    <text evidence="8">Catalyzes the NAD-dependent dehydrogenation (oxidation) of a broad array of hydroxylated polyunsaturated fatty acids (mainly eicosanoids and docosanoids, including prostaglandins, lipoxins and resolvins), yielding their corresponding keto (oxo) metabolites. Decreases the levels of the pro-proliferative prostaglandins such as prostaglandin E2 (whose activity is increased in cancer because of an increase in the expression of cyclooxygenase 2) and generates oxo-fatty acid products that can profoundly influence cell function by abrogating pro-inflammatory cytokine expression. Converts resolvins E1, D1 and D2 to their oxo products, which represents a mode of resolvin inactivation. Resolvin E1 plays important roles during the resolution phase of acute inflammation, while resolvins D1 and D2 have a unique role in obesity-induced adipose inflammation.</text>
</comment>
<comment type="similarity">
    <text evidence="1 22">Belongs to the short-chain dehydrogenases/reductases (SDR) family.</text>
</comment>
<evidence type="ECO:0000256" key="18">
    <source>
        <dbReference type="ARBA" id="ARBA00048739"/>
    </source>
</evidence>
<comment type="catalytic activity">
    <reaction evidence="12">
        <text>15-oxo-(5S,6R)-dihydroxy-(7E,9E,11Z)-eicosatrienoate + NADH + H(+) = (5S,6R,15S)-trihydroxy-(7E,9E,11Z)-eicosatrienoate + NAD(+)</text>
        <dbReference type="Rhea" id="RHEA:41596"/>
        <dbReference type="ChEBI" id="CHEBI:15378"/>
        <dbReference type="ChEBI" id="CHEBI:57540"/>
        <dbReference type="ChEBI" id="CHEBI:57945"/>
        <dbReference type="ChEBI" id="CHEBI:78325"/>
        <dbReference type="ChEBI" id="CHEBI:78329"/>
    </reaction>
    <physiologicalReaction direction="left-to-right" evidence="12">
        <dbReference type="Rhea" id="RHEA:41597"/>
    </physiologicalReaction>
</comment>
<protein>
    <recommendedName>
        <fullName evidence="5">15-hydroxyprostaglandin dehydrogenase [NAD(+)]</fullName>
        <ecNumber evidence="3">1.1.1.141</ecNumber>
        <ecNumber evidence="4">1.1.1.232</ecNumber>
    </recommendedName>
    <alternativeName>
        <fullName evidence="7">Eicosanoid/docosanoid dehydrogenase [NAD(+)]</fullName>
    </alternativeName>
    <alternativeName>
        <fullName evidence="6">Prostaglandin dehydrogenase 1</fullName>
    </alternativeName>
</protein>
<evidence type="ECO:0000256" key="17">
    <source>
        <dbReference type="ARBA" id="ARBA00048611"/>
    </source>
</evidence>
<dbReference type="PRINTS" id="PR00081">
    <property type="entry name" value="GDHRDH"/>
</dbReference>
<gene>
    <name evidence="24" type="primary">LOC106468996</name>
</gene>
<comment type="catalytic activity">
    <reaction evidence="21">
        <text>resolvin E1 + NAD(+) = 18-oxo-resolvin E1 + NADH + H(+)</text>
        <dbReference type="Rhea" id="RHEA:49244"/>
        <dbReference type="ChEBI" id="CHEBI:15378"/>
        <dbReference type="ChEBI" id="CHEBI:57540"/>
        <dbReference type="ChEBI" id="CHEBI:57945"/>
        <dbReference type="ChEBI" id="CHEBI:91000"/>
        <dbReference type="ChEBI" id="CHEBI:91001"/>
    </reaction>
    <physiologicalReaction direction="left-to-right" evidence="21">
        <dbReference type="Rhea" id="RHEA:49245"/>
    </physiologicalReaction>
</comment>
<evidence type="ECO:0000256" key="1">
    <source>
        <dbReference type="ARBA" id="ARBA00006484"/>
    </source>
</evidence>
<dbReference type="InterPro" id="IPR002347">
    <property type="entry name" value="SDR_fam"/>
</dbReference>
<comment type="catalytic activity">
    <reaction evidence="10">
        <text>resolvin D1 + NAD(+) = 8-oxoresolvin D1 + NADH + H(+)</text>
        <dbReference type="Rhea" id="RHEA:50124"/>
        <dbReference type="ChEBI" id="CHEBI:15378"/>
        <dbReference type="ChEBI" id="CHEBI:57540"/>
        <dbReference type="ChEBI" id="CHEBI:57945"/>
        <dbReference type="ChEBI" id="CHEBI:132079"/>
        <dbReference type="ChEBI" id="CHEBI:132080"/>
    </reaction>
    <physiologicalReaction direction="left-to-right" evidence="10">
        <dbReference type="Rhea" id="RHEA:50125"/>
    </physiologicalReaction>
</comment>
<dbReference type="Proteomes" id="UP000694941">
    <property type="component" value="Unplaced"/>
</dbReference>